<gene>
    <name evidence="9" type="primary">LOC112293184</name>
</gene>
<dbReference type="EMBL" id="ABEU02000016">
    <property type="status" value="NOT_ANNOTATED_CDS"/>
    <property type="molecule type" value="Genomic_DNA"/>
</dbReference>
<feature type="chain" id="PRO_5029514595" description="Translocon-associated protein subunit alpha" evidence="8">
    <location>
        <begin position="33"/>
        <end position="239"/>
    </location>
</feature>
<comment type="subcellular location">
    <subcellularLocation>
        <location evidence="1 7">Endoplasmic reticulum membrane</location>
        <topology evidence="1 7">Single-pass type I membrane protein</topology>
    </subcellularLocation>
</comment>
<organism evidence="9 10">
    <name type="scientific">Physcomitrium patens</name>
    <name type="common">Spreading-leaved earth moss</name>
    <name type="synonym">Physcomitrella patens</name>
    <dbReference type="NCBI Taxonomy" id="3218"/>
    <lineage>
        <taxon>Eukaryota</taxon>
        <taxon>Viridiplantae</taxon>
        <taxon>Streptophyta</taxon>
        <taxon>Embryophyta</taxon>
        <taxon>Bryophyta</taxon>
        <taxon>Bryophytina</taxon>
        <taxon>Bryopsida</taxon>
        <taxon>Funariidae</taxon>
        <taxon>Funariales</taxon>
        <taxon>Funariaceae</taxon>
        <taxon>Physcomitrium</taxon>
    </lineage>
</organism>
<keyword evidence="7" id="KW-0106">Calcium</keyword>
<comment type="function">
    <text evidence="7">TRAP proteins are part of a complex whose function is to bind calcium to the ER membrane and thereby regulate the retention of ER resident proteins. May be involved in the recycling of the translocation apparatus after completion of the translocation process or may function as a membrane-bound chaperone facilitating folding of translocated proteins.</text>
</comment>
<reference evidence="9 10" key="2">
    <citation type="journal article" date="2018" name="Plant J.">
        <title>The Physcomitrella patens chromosome-scale assembly reveals moss genome structure and evolution.</title>
        <authorList>
            <person name="Lang D."/>
            <person name="Ullrich K.K."/>
            <person name="Murat F."/>
            <person name="Fuchs J."/>
            <person name="Jenkins J."/>
            <person name="Haas F.B."/>
            <person name="Piednoel M."/>
            <person name="Gundlach H."/>
            <person name="Van Bel M."/>
            <person name="Meyberg R."/>
            <person name="Vives C."/>
            <person name="Morata J."/>
            <person name="Symeonidi A."/>
            <person name="Hiss M."/>
            <person name="Muchero W."/>
            <person name="Kamisugi Y."/>
            <person name="Saleh O."/>
            <person name="Blanc G."/>
            <person name="Decker E.L."/>
            <person name="van Gessel N."/>
            <person name="Grimwood J."/>
            <person name="Hayes R.D."/>
            <person name="Graham S.W."/>
            <person name="Gunter L.E."/>
            <person name="McDaniel S.F."/>
            <person name="Hoernstein S.N.W."/>
            <person name="Larsson A."/>
            <person name="Li F.W."/>
            <person name="Perroud P.F."/>
            <person name="Phillips J."/>
            <person name="Ranjan P."/>
            <person name="Rokshar D.S."/>
            <person name="Rothfels C.J."/>
            <person name="Schneider L."/>
            <person name="Shu S."/>
            <person name="Stevenson D.W."/>
            <person name="Thummler F."/>
            <person name="Tillich M."/>
            <person name="Villarreal Aguilar J.C."/>
            <person name="Widiez T."/>
            <person name="Wong G.K."/>
            <person name="Wymore A."/>
            <person name="Zhang Y."/>
            <person name="Zimmer A.D."/>
            <person name="Quatrano R.S."/>
            <person name="Mayer K.F.X."/>
            <person name="Goodstein D."/>
            <person name="Casacuberta J.M."/>
            <person name="Vandepoele K."/>
            <person name="Reski R."/>
            <person name="Cuming A.C."/>
            <person name="Tuskan G.A."/>
            <person name="Maumus F."/>
            <person name="Salse J."/>
            <person name="Schmutz J."/>
            <person name="Rensing S.A."/>
        </authorList>
    </citation>
    <scope>NUCLEOTIDE SEQUENCE [LARGE SCALE GENOMIC DNA]</scope>
    <source>
        <strain evidence="9 10">cv. Gransden 2004</strain>
    </source>
</reference>
<evidence type="ECO:0000256" key="1">
    <source>
        <dbReference type="ARBA" id="ARBA00004115"/>
    </source>
</evidence>
<keyword evidence="5 7" id="KW-1133">Transmembrane helix</keyword>
<accession>A0A7I4B4H3</accession>
<keyword evidence="4 7" id="KW-0256">Endoplasmic reticulum</keyword>
<keyword evidence="6 7" id="KW-0472">Membrane</keyword>
<reference evidence="9 10" key="1">
    <citation type="journal article" date="2008" name="Science">
        <title>The Physcomitrella genome reveals evolutionary insights into the conquest of land by plants.</title>
        <authorList>
            <person name="Rensing S."/>
            <person name="Lang D."/>
            <person name="Zimmer A."/>
            <person name="Terry A."/>
            <person name="Salamov A."/>
            <person name="Shapiro H."/>
            <person name="Nishiyama T."/>
            <person name="Perroud P.-F."/>
            <person name="Lindquist E."/>
            <person name="Kamisugi Y."/>
            <person name="Tanahashi T."/>
            <person name="Sakakibara K."/>
            <person name="Fujita T."/>
            <person name="Oishi K."/>
            <person name="Shin-I T."/>
            <person name="Kuroki Y."/>
            <person name="Toyoda A."/>
            <person name="Suzuki Y."/>
            <person name="Hashimoto A."/>
            <person name="Yamaguchi K."/>
            <person name="Sugano A."/>
            <person name="Kohara Y."/>
            <person name="Fujiyama A."/>
            <person name="Anterola A."/>
            <person name="Aoki S."/>
            <person name="Ashton N."/>
            <person name="Barbazuk W.B."/>
            <person name="Barker E."/>
            <person name="Bennetzen J."/>
            <person name="Bezanilla M."/>
            <person name="Blankenship R."/>
            <person name="Cho S.H."/>
            <person name="Dutcher S."/>
            <person name="Estelle M."/>
            <person name="Fawcett J.A."/>
            <person name="Gundlach H."/>
            <person name="Hanada K."/>
            <person name="Heyl A."/>
            <person name="Hicks K.A."/>
            <person name="Hugh J."/>
            <person name="Lohr M."/>
            <person name="Mayer K."/>
            <person name="Melkozernov A."/>
            <person name="Murata T."/>
            <person name="Nelson D."/>
            <person name="Pils B."/>
            <person name="Prigge M."/>
            <person name="Reiss B."/>
            <person name="Renner T."/>
            <person name="Rombauts S."/>
            <person name="Rushton P."/>
            <person name="Sanderfoot A."/>
            <person name="Schween G."/>
            <person name="Shiu S.-H."/>
            <person name="Stueber K."/>
            <person name="Theodoulou F.L."/>
            <person name="Tu H."/>
            <person name="Van de Peer Y."/>
            <person name="Verrier P.J."/>
            <person name="Waters E."/>
            <person name="Wood A."/>
            <person name="Yang L."/>
            <person name="Cove D."/>
            <person name="Cuming A."/>
            <person name="Hasebe M."/>
            <person name="Lucas S."/>
            <person name="Mishler D.B."/>
            <person name="Reski R."/>
            <person name="Grigoriev I."/>
            <person name="Quatrano R.S."/>
            <person name="Boore J.L."/>
        </authorList>
    </citation>
    <scope>NUCLEOTIDE SEQUENCE [LARGE SCALE GENOMIC DNA]</scope>
    <source>
        <strain evidence="9 10">cv. Gransden 2004</strain>
    </source>
</reference>
<dbReference type="Proteomes" id="UP000006727">
    <property type="component" value="Chromosome 16"/>
</dbReference>
<dbReference type="Gramene" id="Pp3c16_7050V3.2">
    <property type="protein sequence ID" value="Pp3c16_7050V3.2"/>
    <property type="gene ID" value="Pp3c16_7050"/>
</dbReference>
<dbReference type="PANTHER" id="PTHR12924:SF0">
    <property type="entry name" value="TRANSLOCON-ASSOCIATED PROTEIN SUBUNIT ALPHA"/>
    <property type="match status" value="1"/>
</dbReference>
<comment type="subunit">
    <text evidence="7">Heterotetramer of TRAP-alpha, TRAP-beta, TRAP-delta and TRAP-gamma.</text>
</comment>
<dbReference type="GO" id="GO:0005789">
    <property type="term" value="C:endoplasmic reticulum membrane"/>
    <property type="evidence" value="ECO:0007669"/>
    <property type="project" value="UniProtKB-SubCell"/>
</dbReference>
<proteinExistence type="inferred from homology"/>
<protein>
    <recommendedName>
        <fullName evidence="7">Translocon-associated protein subunit alpha</fullName>
        <shortName evidence="7">TRAP-alpha</shortName>
    </recommendedName>
    <alternativeName>
        <fullName evidence="7">Signal sequence receptor subunit alpha</fullName>
    </alternativeName>
</protein>
<evidence type="ECO:0000256" key="2">
    <source>
        <dbReference type="ARBA" id="ARBA00022692"/>
    </source>
</evidence>
<keyword evidence="3 7" id="KW-0732">Signal</keyword>
<name>A0A7I4B4H3_PHYPA</name>
<keyword evidence="2 7" id="KW-0812">Transmembrane</keyword>
<dbReference type="AlphaFoldDB" id="A0A7I4B4H3"/>
<sequence>MAMAKGLWSSTVLLLLLVSAVLMPTFVIPVSSSEDPEPQTSEETIDEPVKESFTEDKYIGAAPGVVAAVYFPKNLNNVVKAGEPTQVLINITNDGAGPMQVQYVRASLHLPHDHRVIIQNFTVQEYSSSIPQGNKATFSYWFGVVKFLQPGNYDFVGKFIYELDNKAYTHVFFNSTIDIVESGGFVSGETIFLSTLGLGLLGYLGMWVYSKVQDLIKVFIKFSDRCISFYFISYQLLEL</sequence>
<evidence type="ECO:0000256" key="6">
    <source>
        <dbReference type="ARBA" id="ARBA00023136"/>
    </source>
</evidence>
<dbReference type="Pfam" id="PF03896">
    <property type="entry name" value="TRAP_alpha"/>
    <property type="match status" value="1"/>
</dbReference>
<feature type="signal peptide" evidence="8">
    <location>
        <begin position="1"/>
        <end position="32"/>
    </location>
</feature>
<keyword evidence="10" id="KW-1185">Reference proteome</keyword>
<evidence type="ECO:0000256" key="3">
    <source>
        <dbReference type="ARBA" id="ARBA00022729"/>
    </source>
</evidence>
<dbReference type="PANTHER" id="PTHR12924">
    <property type="entry name" value="TRANSLOCON-ASSOCIATED PROTEIN, ALPHA SUBUNIT"/>
    <property type="match status" value="1"/>
</dbReference>
<evidence type="ECO:0000256" key="8">
    <source>
        <dbReference type="SAM" id="SignalP"/>
    </source>
</evidence>
<evidence type="ECO:0000313" key="9">
    <source>
        <dbReference type="EnsemblPlants" id="Pp3c16_7050V3.2"/>
    </source>
</evidence>
<comment type="similarity">
    <text evidence="7">Belongs to the TRAP-alpha family.</text>
</comment>
<evidence type="ECO:0000256" key="4">
    <source>
        <dbReference type="ARBA" id="ARBA00022824"/>
    </source>
</evidence>
<comment type="domain">
    <text evidence="7">Shows a remarkable charge distribution with the N-terminus being highly negatively charged, and the cytoplasmic C-terminus positively charged.</text>
</comment>
<dbReference type="InterPro" id="IPR005595">
    <property type="entry name" value="TRAP_alpha"/>
</dbReference>
<dbReference type="EnsemblPlants" id="Pp3c16_7050V3.2">
    <property type="protein sequence ID" value="Pp3c16_7050V3.2"/>
    <property type="gene ID" value="Pp3c16_7050"/>
</dbReference>
<reference evidence="9" key="3">
    <citation type="submission" date="2020-12" db="UniProtKB">
        <authorList>
            <consortium name="EnsemblPlants"/>
        </authorList>
    </citation>
    <scope>IDENTIFICATION</scope>
</reference>
<evidence type="ECO:0000256" key="7">
    <source>
        <dbReference type="RuleBase" id="RU368074"/>
    </source>
</evidence>
<evidence type="ECO:0000313" key="10">
    <source>
        <dbReference type="Proteomes" id="UP000006727"/>
    </source>
</evidence>
<evidence type="ECO:0000256" key="5">
    <source>
        <dbReference type="ARBA" id="ARBA00022989"/>
    </source>
</evidence>
<feature type="transmembrane region" description="Helical" evidence="7">
    <location>
        <begin position="191"/>
        <end position="209"/>
    </location>
</feature>